<reference evidence="3" key="1">
    <citation type="submission" date="2011-06" db="EMBL/GenBank/DDBJ databases">
        <title>Complete genome sequence of Paenibacillus mucilaginosus KNP414.</title>
        <authorList>
            <person name="Wang J."/>
            <person name="Hu S."/>
            <person name="Hu X."/>
            <person name="Zhang B."/>
            <person name="Dong D."/>
            <person name="Zhang S."/>
            <person name="Zhao K."/>
            <person name="Wu D."/>
        </authorList>
    </citation>
    <scope>NUCLEOTIDE SEQUENCE [LARGE SCALE GENOMIC DNA]</scope>
    <source>
        <strain evidence="3">KNP414</strain>
    </source>
</reference>
<feature type="transmembrane region" description="Helical" evidence="1">
    <location>
        <begin position="69"/>
        <end position="91"/>
    </location>
</feature>
<feature type="transmembrane region" description="Helical" evidence="1">
    <location>
        <begin position="32"/>
        <end position="54"/>
    </location>
</feature>
<dbReference type="EMBL" id="CP002869">
    <property type="protein sequence ID" value="AEI40073.1"/>
    <property type="molecule type" value="Genomic_DNA"/>
</dbReference>
<keyword evidence="1" id="KW-0472">Membrane</keyword>
<organism evidence="2 3">
    <name type="scientific">Paenibacillus mucilaginosus (strain KNP414)</name>
    <dbReference type="NCBI Taxonomy" id="1036673"/>
    <lineage>
        <taxon>Bacteria</taxon>
        <taxon>Bacillati</taxon>
        <taxon>Bacillota</taxon>
        <taxon>Bacilli</taxon>
        <taxon>Bacillales</taxon>
        <taxon>Paenibacillaceae</taxon>
        <taxon>Paenibacillus</taxon>
    </lineage>
</organism>
<protein>
    <submittedName>
        <fullName evidence="2">Uncharacterized protein</fullName>
    </submittedName>
</protein>
<evidence type="ECO:0000313" key="2">
    <source>
        <dbReference type="EMBL" id="AEI40073.1"/>
    </source>
</evidence>
<dbReference type="AlphaFoldDB" id="F8FMJ0"/>
<name>F8FMJ0_PAEMK</name>
<proteinExistence type="predicted"/>
<dbReference type="PATRIC" id="fig|1036673.3.peg.1332"/>
<evidence type="ECO:0000313" key="3">
    <source>
        <dbReference type="Proteomes" id="UP000006620"/>
    </source>
</evidence>
<dbReference type="RefSeq" id="WP_013915235.1">
    <property type="nucleotide sequence ID" value="NC_015690.1"/>
</dbReference>
<evidence type="ECO:0000256" key="1">
    <source>
        <dbReference type="SAM" id="Phobius"/>
    </source>
</evidence>
<feature type="transmembrane region" description="Helical" evidence="1">
    <location>
        <begin position="6"/>
        <end position="25"/>
    </location>
</feature>
<reference evidence="2 3" key="2">
    <citation type="journal article" date="2013" name="Genome Announc.">
        <title>Genome Sequence of Growth-Improving Paenibacillus mucilaginosus Strain KNP414.</title>
        <authorList>
            <person name="Lu J.J."/>
            <person name="Wang J.F."/>
            <person name="Hu X.F."/>
        </authorList>
    </citation>
    <scope>NUCLEOTIDE SEQUENCE [LARGE SCALE GENOMIC DNA]</scope>
    <source>
        <strain evidence="2 3">KNP414</strain>
    </source>
</reference>
<keyword evidence="1" id="KW-0812">Transmembrane</keyword>
<dbReference type="HOGENOM" id="CLU_2181262_0_0_9"/>
<accession>F8FMJ0</accession>
<sequence length="109" mass="12132">MTYDTLYWLILGAGFVLTGIVGVLFMLRTEKLLLSFLAGTAVNIAITGAGVWWWSSVFAGEEQQFSRMFGLFGLGVSFVNNIVLLFFAQLIMKRKIGGDPKPEPEDYDD</sequence>
<dbReference type="Proteomes" id="UP000006620">
    <property type="component" value="Chromosome"/>
</dbReference>
<dbReference type="KEGG" id="pms:KNP414_01509"/>
<keyword evidence="1" id="KW-1133">Transmembrane helix</keyword>
<gene>
    <name evidence="2" type="ordered locus">KNP414_01509</name>
</gene>